<protein>
    <submittedName>
        <fullName evidence="1">Uncharacterized protein</fullName>
    </submittedName>
</protein>
<organism evidence="1 2">
    <name type="scientific">Ralstonia phage RP31</name>
    <dbReference type="NCBI Taxonomy" id="1923890"/>
    <lineage>
        <taxon>Viruses</taxon>
        <taxon>Duplodnaviria</taxon>
        <taxon>Heunggongvirae</taxon>
        <taxon>Uroviricota</taxon>
        <taxon>Caudoviricetes</taxon>
        <taxon>Chimalliviridae</taxon>
        <taxon>Ripduovirus</taxon>
        <taxon>Ripduovirus RP12</taxon>
    </lineage>
</organism>
<dbReference type="Proteomes" id="UP000222950">
    <property type="component" value="Segment"/>
</dbReference>
<evidence type="ECO:0000313" key="2">
    <source>
        <dbReference type="Proteomes" id="UP000222950"/>
    </source>
</evidence>
<proteinExistence type="predicted"/>
<reference evidence="1 2" key="1">
    <citation type="submission" date="2016-12" db="EMBL/GenBank/DDBJ databases">
        <title>Characterization of two jumbo phages RP12 and RP31 infecting the phytopathogen Ralstonia solanacearum.</title>
        <authorList>
            <person name="Kawasaki T."/>
            <person name="Yoshikawa G."/>
            <person name="Ogata H."/>
            <person name="Yamada T."/>
        </authorList>
    </citation>
    <scope>NUCLEOTIDE SEQUENCE [LARGE SCALE GENOMIC DNA]</scope>
    <source>
        <strain evidence="1 2">RP31</strain>
    </source>
</reference>
<evidence type="ECO:0000313" key="1">
    <source>
        <dbReference type="EMBL" id="BAW19482.1"/>
    </source>
</evidence>
<sequence length="88" mass="9985">MNMSKIKFKIICASIRSADTDQFDACAAILKCCGLQYDVVTNFDEVIRYSKGQVNPSKGFIIKTPYNEVLIGWYQLVEWIKDNGLIPC</sequence>
<name>A0A1L7N1X1_9CAUD</name>
<dbReference type="EMBL" id="AP017925">
    <property type="protein sequence ID" value="BAW19482.1"/>
    <property type="molecule type" value="Genomic_DNA"/>
</dbReference>
<accession>A0A1L7N1X1</accession>